<feature type="non-terminal residue" evidence="1">
    <location>
        <position position="1172"/>
    </location>
</feature>
<evidence type="ECO:0000313" key="2">
    <source>
        <dbReference type="Proteomes" id="UP001150581"/>
    </source>
</evidence>
<keyword evidence="2" id="KW-1185">Reference proteome</keyword>
<accession>A0ACC1IAZ8</accession>
<sequence length="1172" mass="127908">MDEPNFRHNVKRGPGAAASGGQGTAPSKPTVSVRGHWLLSFMLIAASTAGFWLFSNGFLLSRMVLPDHSQAATLPFTDAQSGSSGPACEWYPAKFERTIVLVVDAMRVDFATWSDQLNSTEFGEGEATAATQHQRRRRPYHNKMPVINSLNKEYPEQTMLYRFRADPPTTTLQRLKGLTTGQLPTFIDAGSNFAGSAISEDNWLQAMRWKSLYGCNGTGIPGETQGSGFKRNLVFLGDDTWISLFPEELSDTQSLEQNDTLWNEASEAGVEGRRGWARVRPFPSLNVWDLDTVDDGVLSRLPFFLLPPEHSNGAADSEEIRTEREQWRQLVKQTNMLAHSDFGPMGPPENKMVSDKVGAEQLHRDWDVIVAHTLGVDHCGHRFGPDHHAISQKLTQMNQAIELIVRAINRSDKPTSLYVFGDHGMDPKGDHGGDSPREVDAALWVYSNKKWNTKDAGERINRVLEATSSILDNIPMGAAFDEDLRSSWWLNTHLSDDYGEKDGARIVDPVKLRSVPQIDLVSTLSLSLGLHIPFNNLGAVIPEFFASDYSGPRNEWGLLRALRLNTAQVIKYLETYIRSSKSHGFSEEAVLAWRDMYERAETSYRELSDLVAHNPNAHRQSDIMMLEEAVAAQYFAFLRVVLGTLRQMWAQFDPVLIISGLVTLLSVLAALVVLYICSREITLERIIDSALMSSIGGGVAGAVAARALGTALNSGSVTHISQLESTIAGFAIGSVCTFSVSALQALVKSATSSAAGSIETRMHTLLRTDSVLNGAACILALMHCLAFTSNSFTFNEDSIVLYLLQTLTVINLLGAAKSLRSSATDTQKAAGQRALVCALIILGLNRISSYSTVCREEQLPGCTPTFYGMPSASISSISLAAVNAIMVWLVPFVVQRFLRRSRSDRAMVAKLWVSIGMRVSMGMSAAYWVLDSIDGTLATTTAAAQPMTTSSSTGSASSDWGELRIVLARMAIGIALGGGFAAWYSSPFCLDVEITDVPAAKKAKSTPAAQPPQQTAVILGYGNAYGAAYLIFATVVFSTLYLVQQPMGGIMLSLLFIKIILCAELFDSMRDTLALDTTNSLVPVQMTMMAMLAYLDYFSTGHQFTLVSIQWSTAFVGIREMQLVVCGAIVAINTLGSFVLTAACVPMVVLWNESLGSQILRLAPDSYVARIT</sequence>
<protein>
    <submittedName>
        <fullName evidence="1">Mannose-ethanolamine phosphotransferase gpi13</fullName>
    </submittedName>
</protein>
<proteinExistence type="predicted"/>
<comment type="caution">
    <text evidence="1">The sequence shown here is derived from an EMBL/GenBank/DDBJ whole genome shotgun (WGS) entry which is preliminary data.</text>
</comment>
<dbReference type="Proteomes" id="UP001150581">
    <property type="component" value="Unassembled WGS sequence"/>
</dbReference>
<gene>
    <name evidence="1" type="primary">GPI13_1</name>
    <name evidence="1" type="ORF">LPJ66_006674</name>
</gene>
<evidence type="ECO:0000313" key="1">
    <source>
        <dbReference type="EMBL" id="KAJ1891880.1"/>
    </source>
</evidence>
<reference evidence="1" key="1">
    <citation type="submission" date="2022-07" db="EMBL/GenBank/DDBJ databases">
        <title>Phylogenomic reconstructions and comparative analyses of Kickxellomycotina fungi.</title>
        <authorList>
            <person name="Reynolds N.K."/>
            <person name="Stajich J.E."/>
            <person name="Barry K."/>
            <person name="Grigoriev I.V."/>
            <person name="Crous P."/>
            <person name="Smith M.E."/>
        </authorList>
    </citation>
    <scope>NUCLEOTIDE SEQUENCE</scope>
    <source>
        <strain evidence="1">Benny 63K</strain>
    </source>
</reference>
<organism evidence="1 2">
    <name type="scientific">Kickxella alabastrina</name>
    <dbReference type="NCBI Taxonomy" id="61397"/>
    <lineage>
        <taxon>Eukaryota</taxon>
        <taxon>Fungi</taxon>
        <taxon>Fungi incertae sedis</taxon>
        <taxon>Zoopagomycota</taxon>
        <taxon>Kickxellomycotina</taxon>
        <taxon>Kickxellomycetes</taxon>
        <taxon>Kickxellales</taxon>
        <taxon>Kickxellaceae</taxon>
        <taxon>Kickxella</taxon>
    </lineage>
</organism>
<name>A0ACC1IAZ8_9FUNG</name>
<dbReference type="EMBL" id="JANBPG010001084">
    <property type="protein sequence ID" value="KAJ1891880.1"/>
    <property type="molecule type" value="Genomic_DNA"/>
</dbReference>